<dbReference type="RefSeq" id="WP_016872369.1">
    <property type="nucleotide sequence ID" value="NZ_AJLN01000143.1"/>
</dbReference>
<dbReference type="Proteomes" id="UP000268857">
    <property type="component" value="Unassembled WGS sequence"/>
</dbReference>
<evidence type="ECO:0000313" key="2">
    <source>
        <dbReference type="Proteomes" id="UP000268857"/>
    </source>
</evidence>
<name>A0A3S0XPA9_CHLFR</name>
<accession>A0A3S0XPA9</accession>
<proteinExistence type="predicted"/>
<dbReference type="EMBL" id="RSCJ01000032">
    <property type="protein sequence ID" value="RUR73887.1"/>
    <property type="molecule type" value="Genomic_DNA"/>
</dbReference>
<sequence>MINFSPAIGLVGNREFVLEVHVDWVSSDRLIERRQWLWWRSLYHKNSWNVQHICPLLFANDQ</sequence>
<keyword evidence="2" id="KW-1185">Reference proteome</keyword>
<protein>
    <submittedName>
        <fullName evidence="1">Uncharacterized protein</fullName>
    </submittedName>
</protein>
<organism evidence="1 2">
    <name type="scientific">Chlorogloeopsis fritschii PCC 6912</name>
    <dbReference type="NCBI Taxonomy" id="211165"/>
    <lineage>
        <taxon>Bacteria</taxon>
        <taxon>Bacillati</taxon>
        <taxon>Cyanobacteriota</taxon>
        <taxon>Cyanophyceae</taxon>
        <taxon>Nostocales</taxon>
        <taxon>Chlorogloeopsidaceae</taxon>
        <taxon>Chlorogloeopsis</taxon>
    </lineage>
</organism>
<dbReference type="AlphaFoldDB" id="A0A3S0XPA9"/>
<comment type="caution">
    <text evidence="1">The sequence shown here is derived from an EMBL/GenBank/DDBJ whole genome shotgun (WGS) entry which is preliminary data.</text>
</comment>
<evidence type="ECO:0000313" key="1">
    <source>
        <dbReference type="EMBL" id="RUR73887.1"/>
    </source>
</evidence>
<gene>
    <name evidence="1" type="ORF">PCC6912_54280</name>
</gene>
<reference evidence="1 2" key="1">
    <citation type="journal article" date="2019" name="Genome Biol. Evol.">
        <title>Day and night: Metabolic profiles and evolutionary relationships of six axenic non-marine cyanobacteria.</title>
        <authorList>
            <person name="Will S.E."/>
            <person name="Henke P."/>
            <person name="Boedeker C."/>
            <person name="Huang S."/>
            <person name="Brinkmann H."/>
            <person name="Rohde M."/>
            <person name="Jarek M."/>
            <person name="Friedl T."/>
            <person name="Seufert S."/>
            <person name="Schumacher M."/>
            <person name="Overmann J."/>
            <person name="Neumann-Schaal M."/>
            <person name="Petersen J."/>
        </authorList>
    </citation>
    <scope>NUCLEOTIDE SEQUENCE [LARGE SCALE GENOMIC DNA]</scope>
    <source>
        <strain evidence="1 2">PCC 6912</strain>
    </source>
</reference>